<organism evidence="4 5">
    <name type="scientific">Aliivibrio salmonicida (strain LFI1238)</name>
    <name type="common">Vibrio salmonicida (strain LFI1238)</name>
    <dbReference type="NCBI Taxonomy" id="316275"/>
    <lineage>
        <taxon>Bacteria</taxon>
        <taxon>Pseudomonadati</taxon>
        <taxon>Pseudomonadota</taxon>
        <taxon>Gammaproteobacteria</taxon>
        <taxon>Vibrionales</taxon>
        <taxon>Vibrionaceae</taxon>
        <taxon>Aliivibrio</taxon>
    </lineage>
</organism>
<keyword evidence="4" id="KW-0012">Acyltransferase</keyword>
<accession>B6ET76</accession>
<dbReference type="GO" id="GO:0016747">
    <property type="term" value="F:acyltransferase activity, transferring groups other than amino-acyl groups"/>
    <property type="evidence" value="ECO:0007669"/>
    <property type="project" value="InterPro"/>
</dbReference>
<feature type="transmembrane region" description="Helical" evidence="1">
    <location>
        <begin position="305"/>
        <end position="321"/>
    </location>
</feature>
<dbReference type="AlphaFoldDB" id="B6ET76"/>
<dbReference type="InterPro" id="IPR050879">
    <property type="entry name" value="Acyltransferase_3"/>
</dbReference>
<feature type="transmembrane region" description="Helical" evidence="1">
    <location>
        <begin position="281"/>
        <end position="299"/>
    </location>
</feature>
<evidence type="ECO:0000259" key="2">
    <source>
        <dbReference type="Pfam" id="PF01757"/>
    </source>
</evidence>
<feature type="transmembrane region" description="Helical" evidence="1">
    <location>
        <begin position="135"/>
        <end position="154"/>
    </location>
</feature>
<dbReference type="InterPro" id="IPR043968">
    <property type="entry name" value="SGNH"/>
</dbReference>
<evidence type="ECO:0000313" key="4">
    <source>
        <dbReference type="EMBL" id="CAQ76620.1"/>
    </source>
</evidence>
<evidence type="ECO:0000256" key="1">
    <source>
        <dbReference type="SAM" id="Phobius"/>
    </source>
</evidence>
<evidence type="ECO:0000259" key="3">
    <source>
        <dbReference type="Pfam" id="PF19040"/>
    </source>
</evidence>
<feature type="transmembrane region" description="Helical" evidence="1">
    <location>
        <begin position="166"/>
        <end position="183"/>
    </location>
</feature>
<dbReference type="KEGG" id="vsa:VSAL_p54_03"/>
<feature type="transmembrane region" description="Helical" evidence="1">
    <location>
        <begin position="7"/>
        <end position="24"/>
    </location>
</feature>
<reference evidence="4 5" key="1">
    <citation type="journal article" date="2008" name="BMC Genomics">
        <title>The genome sequence of the fish pathogen Aliivibrio salmonicida strain LFI1238 shows extensive evidence of gene decay.</title>
        <authorList>
            <person name="Hjerde E."/>
            <person name="Lorentzen M.S."/>
            <person name="Holden M.T."/>
            <person name="Seeger K."/>
            <person name="Paulsen S."/>
            <person name="Bason N."/>
            <person name="Churcher C."/>
            <person name="Harris D."/>
            <person name="Norbertczak H."/>
            <person name="Quail M.A."/>
            <person name="Sanders S."/>
            <person name="Thurston S."/>
            <person name="Parkhill J."/>
            <person name="Willassen N.P."/>
            <person name="Thomson N.R."/>
        </authorList>
    </citation>
    <scope>NUCLEOTIDE SEQUENCE [LARGE SCALE GENOMIC DNA]</scope>
    <source>
        <strain evidence="4 5">LFI1238</strain>
    </source>
</reference>
<feature type="transmembrane region" description="Helical" evidence="1">
    <location>
        <begin position="30"/>
        <end position="51"/>
    </location>
</feature>
<feature type="domain" description="SGNH" evidence="3">
    <location>
        <begin position="389"/>
        <end position="636"/>
    </location>
</feature>
<dbReference type="EC" id="2.3.1.-" evidence="4"/>
<keyword evidence="4" id="KW-0808">Transferase</keyword>
<name>B6ET76_ALISL</name>
<keyword evidence="5" id="KW-1185">Reference proteome</keyword>
<feature type="transmembrane region" description="Helical" evidence="1">
    <location>
        <begin position="242"/>
        <end position="260"/>
    </location>
</feature>
<keyword evidence="1" id="KW-1133">Transmembrane helix</keyword>
<geneLocation type="plasmid" evidence="4 5">
    <name>pVSAL54</name>
</geneLocation>
<keyword evidence="1" id="KW-0812">Transmembrane</keyword>
<protein>
    <submittedName>
        <fullName evidence="4">Acyltransferase</fullName>
        <ecNumber evidence="4">2.3.1.-</ecNumber>
    </submittedName>
</protein>
<evidence type="ECO:0000313" key="5">
    <source>
        <dbReference type="Proteomes" id="UP000001730"/>
    </source>
</evidence>
<dbReference type="InterPro" id="IPR002656">
    <property type="entry name" value="Acyl_transf_3_dom"/>
</dbReference>
<dbReference type="PANTHER" id="PTHR23028">
    <property type="entry name" value="ACETYLTRANSFERASE"/>
    <property type="match status" value="1"/>
</dbReference>
<dbReference type="GO" id="GO:0009103">
    <property type="term" value="P:lipopolysaccharide biosynthetic process"/>
    <property type="evidence" value="ECO:0007669"/>
    <property type="project" value="TreeGrafter"/>
</dbReference>
<gene>
    <name evidence="4" type="ordered locus">VSAL_p54_03</name>
</gene>
<keyword evidence="1" id="KW-0472">Membrane</keyword>
<feature type="transmembrane region" description="Helical" evidence="1">
    <location>
        <begin position="341"/>
        <end position="357"/>
    </location>
</feature>
<dbReference type="Pfam" id="PF19040">
    <property type="entry name" value="SGNH"/>
    <property type="match status" value="1"/>
</dbReference>
<feature type="transmembrane region" description="Helical" evidence="1">
    <location>
        <begin position="72"/>
        <end position="91"/>
    </location>
</feature>
<dbReference type="GO" id="GO:0016020">
    <property type="term" value="C:membrane"/>
    <property type="evidence" value="ECO:0007669"/>
    <property type="project" value="TreeGrafter"/>
</dbReference>
<feature type="domain" description="Acyltransferase 3" evidence="2">
    <location>
        <begin position="5"/>
        <end position="301"/>
    </location>
</feature>
<dbReference type="Pfam" id="PF01757">
    <property type="entry name" value="Acyl_transf_3"/>
    <property type="match status" value="1"/>
</dbReference>
<dbReference type="PANTHER" id="PTHR23028:SF53">
    <property type="entry name" value="ACYL_TRANSF_3 DOMAIN-CONTAINING PROTEIN"/>
    <property type="match status" value="1"/>
</dbReference>
<dbReference type="HOGENOM" id="CLU_005679_10_2_6"/>
<dbReference type="EMBL" id="FM178383">
    <property type="protein sequence ID" value="CAQ76620.1"/>
    <property type="molecule type" value="Genomic_DNA"/>
</dbReference>
<keyword evidence="4" id="KW-0614">Plasmid</keyword>
<proteinExistence type="predicted"/>
<sequence length="642" mass="72847">MNFRYDINGLRAIAVIAVVLFHFNPAWVPGGFAGVDVFFVISGFLMTSIIFRGLDNDNFNLFKFYVARANRIIPALAVLCLVLMVFGWFYLNPLDYKALGKHVASSMGFLSNIIYWRESGYFDAASHEKWLLHTWSLSVEWQFYIIYPIVLVALKKFLSLENLKRLIVIGTVLGFCLSVIATMKWPNPAYYLLPTRAWEMMMGGVAFLYPWNLSESKKKIIEVTGLALILGSYAFVSSDVSWPGYLALLPVLGAYLVIVANQQSSFITNNYLFQNLGKWSYSIYLWHWPVVVAGIFFEYKSFELAGVFLSVVLGFLSFKFIESANFPSFERWSDALKVKPLHFTLMLGFIGSLVFVFRPNQFLFPMKESVLNSIERKPYECFDKEMMHENDDVVCQLTKGESAILAIGDSHSYSSLPAIESIAKSNNLELYYTGFNGCPPIIGVSPIRGDQHLKNCKILNQRALDFALGKQVKTVFLAARWTYYTEGTYSKTGVQYLTIDNNERGLDVSKRALMTGLKDTFKAYFDNGINVVVMLQVPMQKHDPDKIYYRSISNGKLLTSKLAKNSISLEEHVKFQFETNHLIKSLAVSYPNVTIYDPTSDMCVEGQCLVGSVDVSYYFDDDHLSILGARKLVEPISKFLVD</sequence>
<dbReference type="Proteomes" id="UP000001730">
    <property type="component" value="Plasmid pVSAL54"/>
</dbReference>